<dbReference type="InterPro" id="IPR033248">
    <property type="entry name" value="Transketolase_C"/>
</dbReference>
<keyword evidence="6" id="KW-1185">Reference proteome</keyword>
<sequence>MAVLNILNTVQNTLDYEMGRDKDVIVYGEDVGFEGGVFRATAGLQKKYGKKRCFDTPLAESGIVGSAIGMAINELKPVVEIQFSGFVLPALNQIIAHTARMRNRSRGKYNLPMVIRMPYGGGIRALEHHSESLEAIFGHIPGLKTVIPSTPYDTKGLLLAAIRDPDPVIFLEPKRIYRAFKQEVPEDDYIVPIGKAKILKEGTDITVVAYGALVQRVQKAIEDLENQGISVELIDLRTISPIDKETIIKSVQKTGRFVVVHEAVKSFSVSSELISIVNEGAFLYLEAPPTRITGFDTIVPLPRGEHHFIIDENRIKDKIKEVAKF</sequence>
<dbReference type="InterPro" id="IPR005475">
    <property type="entry name" value="Transketolase-like_Pyr-bd"/>
</dbReference>
<dbReference type="SMART" id="SM00861">
    <property type="entry name" value="Transket_pyr"/>
    <property type="match status" value="1"/>
</dbReference>
<gene>
    <name evidence="5" type="ORF">SAMN02194393_00379</name>
</gene>
<dbReference type="GO" id="GO:0016491">
    <property type="term" value="F:oxidoreductase activity"/>
    <property type="evidence" value="ECO:0007669"/>
    <property type="project" value="UniProtKB-KW"/>
</dbReference>
<evidence type="ECO:0000313" key="5">
    <source>
        <dbReference type="EMBL" id="SKC38553.1"/>
    </source>
</evidence>
<dbReference type="FunFam" id="3.40.50.970:FF:000001">
    <property type="entry name" value="Pyruvate dehydrogenase E1 beta subunit"/>
    <property type="match status" value="1"/>
</dbReference>
<proteinExistence type="predicted"/>
<evidence type="ECO:0000259" key="4">
    <source>
        <dbReference type="SMART" id="SM00861"/>
    </source>
</evidence>
<dbReference type="SUPFAM" id="SSF52922">
    <property type="entry name" value="TK C-terminal domain-like"/>
    <property type="match status" value="1"/>
</dbReference>
<dbReference type="Pfam" id="PF02780">
    <property type="entry name" value="Transketolase_C"/>
    <property type="match status" value="1"/>
</dbReference>
<dbReference type="AlphaFoldDB" id="A0A1T5IHS6"/>
<name>A0A1T5IHS6_9FIRM</name>
<feature type="domain" description="Transketolase-like pyrimidine-binding" evidence="4">
    <location>
        <begin position="4"/>
        <end position="179"/>
    </location>
</feature>
<evidence type="ECO:0000256" key="3">
    <source>
        <dbReference type="ARBA" id="ARBA00023052"/>
    </source>
</evidence>
<dbReference type="SUPFAM" id="SSF52518">
    <property type="entry name" value="Thiamin diphosphate-binding fold (THDP-binding)"/>
    <property type="match status" value="1"/>
</dbReference>
<dbReference type="EMBL" id="FUZT01000001">
    <property type="protein sequence ID" value="SKC38553.1"/>
    <property type="molecule type" value="Genomic_DNA"/>
</dbReference>
<dbReference type="STRING" id="36842.SAMN02194393_00379"/>
<keyword evidence="3" id="KW-0786">Thiamine pyrophosphate</keyword>
<comment type="cofactor">
    <cofactor evidence="1">
        <name>thiamine diphosphate</name>
        <dbReference type="ChEBI" id="CHEBI:58937"/>
    </cofactor>
</comment>
<evidence type="ECO:0000313" key="6">
    <source>
        <dbReference type="Proteomes" id="UP000190285"/>
    </source>
</evidence>
<dbReference type="RefSeq" id="WP_079488907.1">
    <property type="nucleotide sequence ID" value="NZ_FUZT01000001.1"/>
</dbReference>
<reference evidence="5 6" key="1">
    <citation type="submission" date="2017-02" db="EMBL/GenBank/DDBJ databases">
        <authorList>
            <person name="Peterson S.W."/>
        </authorList>
    </citation>
    <scope>NUCLEOTIDE SEQUENCE [LARGE SCALE GENOMIC DNA]</scope>
    <source>
        <strain evidence="5 6">M1</strain>
    </source>
</reference>
<dbReference type="Gene3D" id="3.40.50.970">
    <property type="match status" value="1"/>
</dbReference>
<dbReference type="Proteomes" id="UP000190285">
    <property type="component" value="Unassembled WGS sequence"/>
</dbReference>
<keyword evidence="2" id="KW-0560">Oxidoreductase</keyword>
<keyword evidence="5" id="KW-0670">Pyruvate</keyword>
<dbReference type="PANTHER" id="PTHR43257:SF2">
    <property type="entry name" value="PYRUVATE DEHYDROGENASE E1 COMPONENT SUBUNIT BETA"/>
    <property type="match status" value="1"/>
</dbReference>
<protein>
    <submittedName>
        <fullName evidence="5">Pyruvate dehydrogenase E1 component beta subunit</fullName>
    </submittedName>
</protein>
<dbReference type="PANTHER" id="PTHR43257">
    <property type="entry name" value="PYRUVATE DEHYDROGENASE E1 COMPONENT BETA SUBUNIT"/>
    <property type="match status" value="1"/>
</dbReference>
<dbReference type="InterPro" id="IPR009014">
    <property type="entry name" value="Transketo_C/PFOR_II"/>
</dbReference>
<evidence type="ECO:0000256" key="2">
    <source>
        <dbReference type="ARBA" id="ARBA00023002"/>
    </source>
</evidence>
<organism evidence="5 6">
    <name type="scientific">Maledivibacter halophilus</name>
    <dbReference type="NCBI Taxonomy" id="36842"/>
    <lineage>
        <taxon>Bacteria</taxon>
        <taxon>Bacillati</taxon>
        <taxon>Bacillota</taxon>
        <taxon>Clostridia</taxon>
        <taxon>Peptostreptococcales</taxon>
        <taxon>Caminicellaceae</taxon>
        <taxon>Maledivibacter</taxon>
    </lineage>
</organism>
<dbReference type="Pfam" id="PF02779">
    <property type="entry name" value="Transket_pyr"/>
    <property type="match status" value="1"/>
</dbReference>
<dbReference type="Gene3D" id="3.40.50.920">
    <property type="match status" value="1"/>
</dbReference>
<dbReference type="FunFam" id="3.40.50.920:FF:000001">
    <property type="entry name" value="Pyruvate dehydrogenase E1 beta subunit"/>
    <property type="match status" value="1"/>
</dbReference>
<evidence type="ECO:0000256" key="1">
    <source>
        <dbReference type="ARBA" id="ARBA00001964"/>
    </source>
</evidence>
<dbReference type="CDD" id="cd07036">
    <property type="entry name" value="TPP_PYR_E1-PDHc-beta_like"/>
    <property type="match status" value="1"/>
</dbReference>
<dbReference type="OrthoDB" id="8732661at2"/>
<dbReference type="InterPro" id="IPR029061">
    <property type="entry name" value="THDP-binding"/>
</dbReference>
<accession>A0A1T5IHS6</accession>